<evidence type="ECO:0000256" key="2">
    <source>
        <dbReference type="ARBA" id="ARBA00022692"/>
    </source>
</evidence>
<dbReference type="EMBL" id="ML732151">
    <property type="protein sequence ID" value="KAB8079275.1"/>
    <property type="molecule type" value="Genomic_DNA"/>
</dbReference>
<dbReference type="PANTHER" id="PTHR31465">
    <property type="entry name" value="PROTEIN RTA1-RELATED"/>
    <property type="match status" value="1"/>
</dbReference>
<dbReference type="GO" id="GO:0016020">
    <property type="term" value="C:membrane"/>
    <property type="evidence" value="ECO:0007669"/>
    <property type="project" value="UniProtKB-SubCell"/>
</dbReference>
<reference evidence="7 8" key="1">
    <citation type="submission" date="2019-04" db="EMBL/GenBank/DDBJ databases">
        <title>Friends and foes A comparative genomics study of 23 Aspergillus species from section Flavi.</title>
        <authorList>
            <consortium name="DOE Joint Genome Institute"/>
            <person name="Kjaerbolling I."/>
            <person name="Vesth T."/>
            <person name="Frisvad J.C."/>
            <person name="Nybo J.L."/>
            <person name="Theobald S."/>
            <person name="Kildgaard S."/>
            <person name="Isbrandt T."/>
            <person name="Kuo A."/>
            <person name="Sato A."/>
            <person name="Lyhne E.K."/>
            <person name="Kogle M.E."/>
            <person name="Wiebenga A."/>
            <person name="Kun R.S."/>
            <person name="Lubbers R.J."/>
            <person name="Makela M.R."/>
            <person name="Barry K."/>
            <person name="Chovatia M."/>
            <person name="Clum A."/>
            <person name="Daum C."/>
            <person name="Haridas S."/>
            <person name="He G."/>
            <person name="LaButti K."/>
            <person name="Lipzen A."/>
            <person name="Mondo S."/>
            <person name="Riley R."/>
            <person name="Salamov A."/>
            <person name="Simmons B.A."/>
            <person name="Magnuson J.K."/>
            <person name="Henrissat B."/>
            <person name="Mortensen U.H."/>
            <person name="Larsen T.O."/>
            <person name="Devries R.P."/>
            <person name="Grigoriev I.V."/>
            <person name="Machida M."/>
            <person name="Baker S.E."/>
            <person name="Andersen M.R."/>
        </authorList>
    </citation>
    <scope>NUCLEOTIDE SEQUENCE [LARGE SCALE GENOMIC DNA]</scope>
    <source>
        <strain evidence="7 8">CBS 151.66</strain>
    </source>
</reference>
<accession>A0A5N5XGF2</accession>
<gene>
    <name evidence="7" type="ORF">BDV29DRAFT_81305</name>
</gene>
<dbReference type="Proteomes" id="UP000326565">
    <property type="component" value="Unassembled WGS sequence"/>
</dbReference>
<dbReference type="AlphaFoldDB" id="A0A5N5XGF2"/>
<evidence type="ECO:0000256" key="5">
    <source>
        <dbReference type="SAM" id="MobiDB-lite"/>
    </source>
</evidence>
<feature type="transmembrane region" description="Helical" evidence="6">
    <location>
        <begin position="156"/>
        <end position="180"/>
    </location>
</feature>
<evidence type="ECO:0000256" key="1">
    <source>
        <dbReference type="ARBA" id="ARBA00004141"/>
    </source>
</evidence>
<feature type="transmembrane region" description="Helical" evidence="6">
    <location>
        <begin position="15"/>
        <end position="38"/>
    </location>
</feature>
<keyword evidence="8" id="KW-1185">Reference proteome</keyword>
<feature type="transmembrane region" description="Helical" evidence="6">
    <location>
        <begin position="50"/>
        <end position="70"/>
    </location>
</feature>
<keyword evidence="4 6" id="KW-0472">Membrane</keyword>
<evidence type="ECO:0000256" key="3">
    <source>
        <dbReference type="ARBA" id="ARBA00022989"/>
    </source>
</evidence>
<sequence>MGWKTKCDLTAEDAQYIYCANGPAAVLFSVLFGLTFLVHLAQAFLFRKRFCWVIVVGSGWQCIGLIMRTYSTIDQTKTSTAAAGQLLVLLTPLWVNAFVYMIFGRMVYYYVPDQRVAGIKAQSLAKVFIWLDILSFIVQATGGIMDSDFSPEVTKIGLHIYTAGIAVQQLFILCFVVLLVSFHRRMLQGYGNIERGMNWKMLSYAMYVTLGFITIRIIYRLVEFADTDKAGTSPLSTHEAYFYCLECLMIFFAMVIWNIWHPGRLMPGPDSEFPKKIKMSRSEKKRLKREEKEARKSGRRRSSSRKNTRISEYHLTRSSNDDGFEHGGGHYDADGRWPLDQLETGRGGHGR</sequence>
<dbReference type="Pfam" id="PF04479">
    <property type="entry name" value="RTA1"/>
    <property type="match status" value="1"/>
</dbReference>
<proteinExistence type="predicted"/>
<keyword evidence="3 6" id="KW-1133">Transmembrane helix</keyword>
<name>A0A5N5XGF2_9EURO</name>
<feature type="transmembrane region" description="Helical" evidence="6">
    <location>
        <begin position="124"/>
        <end position="144"/>
    </location>
</feature>
<dbReference type="InterPro" id="IPR007568">
    <property type="entry name" value="RTA1"/>
</dbReference>
<feature type="compositionally biased region" description="Basic and acidic residues" evidence="5">
    <location>
        <begin position="309"/>
        <end position="337"/>
    </location>
</feature>
<organism evidence="7 8">
    <name type="scientific">Aspergillus leporis</name>
    <dbReference type="NCBI Taxonomy" id="41062"/>
    <lineage>
        <taxon>Eukaryota</taxon>
        <taxon>Fungi</taxon>
        <taxon>Dikarya</taxon>
        <taxon>Ascomycota</taxon>
        <taxon>Pezizomycotina</taxon>
        <taxon>Eurotiomycetes</taxon>
        <taxon>Eurotiomycetidae</taxon>
        <taxon>Eurotiales</taxon>
        <taxon>Aspergillaceae</taxon>
        <taxon>Aspergillus</taxon>
        <taxon>Aspergillus subgen. Circumdati</taxon>
    </lineage>
</organism>
<feature type="transmembrane region" description="Helical" evidence="6">
    <location>
        <begin position="201"/>
        <end position="220"/>
    </location>
</feature>
<dbReference type="OrthoDB" id="5384040at2759"/>
<feature type="region of interest" description="Disordered" evidence="5">
    <location>
        <begin position="271"/>
        <end position="351"/>
    </location>
</feature>
<feature type="transmembrane region" description="Helical" evidence="6">
    <location>
        <begin position="240"/>
        <end position="260"/>
    </location>
</feature>
<keyword evidence="2 6" id="KW-0812">Transmembrane</keyword>
<feature type="transmembrane region" description="Helical" evidence="6">
    <location>
        <begin position="82"/>
        <end position="103"/>
    </location>
</feature>
<evidence type="ECO:0000256" key="4">
    <source>
        <dbReference type="ARBA" id="ARBA00023136"/>
    </source>
</evidence>
<evidence type="ECO:0000313" key="8">
    <source>
        <dbReference type="Proteomes" id="UP000326565"/>
    </source>
</evidence>
<feature type="compositionally biased region" description="Basic residues" evidence="5">
    <location>
        <begin position="297"/>
        <end position="308"/>
    </location>
</feature>
<dbReference type="PANTHER" id="PTHR31465:SF15">
    <property type="entry name" value="LIPID TRANSPORTER ATNI-RELATED"/>
    <property type="match status" value="1"/>
</dbReference>
<evidence type="ECO:0000256" key="6">
    <source>
        <dbReference type="SAM" id="Phobius"/>
    </source>
</evidence>
<evidence type="ECO:0000313" key="7">
    <source>
        <dbReference type="EMBL" id="KAB8079275.1"/>
    </source>
</evidence>
<feature type="compositionally biased region" description="Basic residues" evidence="5">
    <location>
        <begin position="276"/>
        <end position="287"/>
    </location>
</feature>
<comment type="subcellular location">
    <subcellularLocation>
        <location evidence="1">Membrane</location>
        <topology evidence="1">Multi-pass membrane protein</topology>
    </subcellularLocation>
</comment>
<protein>
    <submittedName>
        <fullName evidence="7">RTA1 like protein-domain-containing protein</fullName>
    </submittedName>
</protein>